<dbReference type="GO" id="GO:0016020">
    <property type="term" value="C:membrane"/>
    <property type="evidence" value="ECO:0007669"/>
    <property type="project" value="InterPro"/>
</dbReference>
<evidence type="ECO:0000256" key="3">
    <source>
        <dbReference type="ARBA" id="ARBA00022553"/>
    </source>
</evidence>
<dbReference type="GO" id="GO:0046983">
    <property type="term" value="F:protein dimerization activity"/>
    <property type="evidence" value="ECO:0007669"/>
    <property type="project" value="InterPro"/>
</dbReference>
<name>A0A918T886_9ACTN</name>
<evidence type="ECO:0000256" key="8">
    <source>
        <dbReference type="ARBA" id="ARBA00023012"/>
    </source>
</evidence>
<feature type="region of interest" description="Disordered" evidence="9">
    <location>
        <begin position="1"/>
        <end position="23"/>
    </location>
</feature>
<dbReference type="Pfam" id="PF02518">
    <property type="entry name" value="HATPase_c"/>
    <property type="match status" value="1"/>
</dbReference>
<evidence type="ECO:0000256" key="9">
    <source>
        <dbReference type="SAM" id="MobiDB-lite"/>
    </source>
</evidence>
<evidence type="ECO:0000256" key="6">
    <source>
        <dbReference type="ARBA" id="ARBA00022777"/>
    </source>
</evidence>
<evidence type="ECO:0000256" key="7">
    <source>
        <dbReference type="ARBA" id="ARBA00022840"/>
    </source>
</evidence>
<dbReference type="InterPro" id="IPR005467">
    <property type="entry name" value="His_kinase_dom"/>
</dbReference>
<comment type="caution">
    <text evidence="12">The sequence shown here is derived from an EMBL/GenBank/DDBJ whole genome shotgun (WGS) entry which is preliminary data.</text>
</comment>
<dbReference type="EC" id="2.7.13.3" evidence="2"/>
<keyword evidence="5" id="KW-0547">Nucleotide-binding</keyword>
<reference evidence="12" key="1">
    <citation type="journal article" date="2014" name="Int. J. Syst. Evol. Microbiol.">
        <title>Complete genome sequence of Corynebacterium casei LMG S-19264T (=DSM 44701T), isolated from a smear-ripened cheese.</title>
        <authorList>
            <consortium name="US DOE Joint Genome Institute (JGI-PGF)"/>
            <person name="Walter F."/>
            <person name="Albersmeier A."/>
            <person name="Kalinowski J."/>
            <person name="Ruckert C."/>
        </authorList>
    </citation>
    <scope>NUCLEOTIDE SEQUENCE</scope>
    <source>
        <strain evidence="12">JCM 4518</strain>
    </source>
</reference>
<dbReference type="GO" id="GO:0000155">
    <property type="term" value="F:phosphorelay sensor kinase activity"/>
    <property type="evidence" value="ECO:0007669"/>
    <property type="project" value="InterPro"/>
</dbReference>
<evidence type="ECO:0000256" key="10">
    <source>
        <dbReference type="SAM" id="Phobius"/>
    </source>
</evidence>
<evidence type="ECO:0000256" key="2">
    <source>
        <dbReference type="ARBA" id="ARBA00012438"/>
    </source>
</evidence>
<dbReference type="GO" id="GO:0005524">
    <property type="term" value="F:ATP binding"/>
    <property type="evidence" value="ECO:0007669"/>
    <property type="project" value="UniProtKB-KW"/>
</dbReference>
<evidence type="ECO:0000256" key="5">
    <source>
        <dbReference type="ARBA" id="ARBA00022741"/>
    </source>
</evidence>
<dbReference type="InterPro" id="IPR011712">
    <property type="entry name" value="Sig_transdc_His_kin_sub3_dim/P"/>
</dbReference>
<dbReference type="RefSeq" id="WP_189982961.1">
    <property type="nucleotide sequence ID" value="NZ_BMUL01000023.1"/>
</dbReference>
<evidence type="ECO:0000313" key="12">
    <source>
        <dbReference type="EMBL" id="GHB08103.1"/>
    </source>
</evidence>
<evidence type="ECO:0000313" key="13">
    <source>
        <dbReference type="Proteomes" id="UP000644020"/>
    </source>
</evidence>
<sequence>MAMTPAVPGTTGRRPGPGGDATPWTRSDALVAVGAAVLDLIGFTLTSQATRGSVPVAGCLLVTVSALTLLARRRAPLPTLAAVLAAGLAGHLTWPVGQGFNAALTVALYSVVRARGPAVYVPAALVGAVLPLAAGRPWPRDVLLTLAGNGAAVLFVIAVGLGAGRWHREVEAHRGLLAERAVADERRRIAREMHDIVAHHMTTMRLMAGGARANLDRNPELSREALVTLEDLGRTALGEMRQLLDVLRAGDDTGAEPTSPQPGVADLERLVAESAGAGLPTGFEVRGASRPLPASVELTLFRVVQEALTNTRKHAGNGARARVLLVYGEDEAAVEVLDDGAGAPSGAVPPPGSGYGLIGMRERVALHGGSLETGFRDGAGYRVAARLPLPGEKGAGR</sequence>
<protein>
    <recommendedName>
        <fullName evidence="2">histidine kinase</fullName>
        <ecNumber evidence="2">2.7.13.3</ecNumber>
    </recommendedName>
</protein>
<dbReference type="EMBL" id="BMUL01000023">
    <property type="protein sequence ID" value="GHB08103.1"/>
    <property type="molecule type" value="Genomic_DNA"/>
</dbReference>
<dbReference type="Pfam" id="PF07730">
    <property type="entry name" value="HisKA_3"/>
    <property type="match status" value="1"/>
</dbReference>
<evidence type="ECO:0000256" key="1">
    <source>
        <dbReference type="ARBA" id="ARBA00000085"/>
    </source>
</evidence>
<feature type="domain" description="Histidine kinase" evidence="11">
    <location>
        <begin position="300"/>
        <end position="391"/>
    </location>
</feature>
<dbReference type="InterPro" id="IPR036890">
    <property type="entry name" value="HATPase_C_sf"/>
</dbReference>
<evidence type="ECO:0000256" key="4">
    <source>
        <dbReference type="ARBA" id="ARBA00022679"/>
    </source>
</evidence>
<comment type="catalytic activity">
    <reaction evidence="1">
        <text>ATP + protein L-histidine = ADP + protein N-phospho-L-histidine.</text>
        <dbReference type="EC" id="2.7.13.3"/>
    </reaction>
</comment>
<keyword evidence="4" id="KW-0808">Transferase</keyword>
<feature type="transmembrane region" description="Helical" evidence="10">
    <location>
        <begin position="52"/>
        <end position="70"/>
    </location>
</feature>
<keyword evidence="3" id="KW-0597">Phosphoprotein</keyword>
<keyword evidence="7" id="KW-0067">ATP-binding</keyword>
<dbReference type="PANTHER" id="PTHR24421:SF10">
    <property type="entry name" value="NITRATE_NITRITE SENSOR PROTEIN NARQ"/>
    <property type="match status" value="1"/>
</dbReference>
<dbReference type="PROSITE" id="PS50109">
    <property type="entry name" value="HIS_KIN"/>
    <property type="match status" value="1"/>
</dbReference>
<keyword evidence="6" id="KW-0418">Kinase</keyword>
<dbReference type="InterPro" id="IPR003594">
    <property type="entry name" value="HATPase_dom"/>
</dbReference>
<dbReference type="CDD" id="cd16917">
    <property type="entry name" value="HATPase_UhpB-NarQ-NarX-like"/>
    <property type="match status" value="1"/>
</dbReference>
<feature type="transmembrane region" description="Helical" evidence="10">
    <location>
        <begin position="117"/>
        <end position="135"/>
    </location>
</feature>
<dbReference type="PANTHER" id="PTHR24421">
    <property type="entry name" value="NITRATE/NITRITE SENSOR PROTEIN NARX-RELATED"/>
    <property type="match status" value="1"/>
</dbReference>
<feature type="transmembrane region" description="Helical" evidence="10">
    <location>
        <begin position="142"/>
        <end position="164"/>
    </location>
</feature>
<dbReference type="Gene3D" id="3.30.565.10">
    <property type="entry name" value="Histidine kinase-like ATPase, C-terminal domain"/>
    <property type="match status" value="1"/>
</dbReference>
<dbReference type="SUPFAM" id="SSF55874">
    <property type="entry name" value="ATPase domain of HSP90 chaperone/DNA topoisomerase II/histidine kinase"/>
    <property type="match status" value="1"/>
</dbReference>
<gene>
    <name evidence="12" type="ORF">GCM10010305_58930</name>
</gene>
<dbReference type="Gene3D" id="1.20.5.1930">
    <property type="match status" value="1"/>
</dbReference>
<keyword evidence="10" id="KW-0812">Transmembrane</keyword>
<evidence type="ECO:0000259" key="11">
    <source>
        <dbReference type="PROSITE" id="PS50109"/>
    </source>
</evidence>
<keyword evidence="10" id="KW-0472">Membrane</keyword>
<reference evidence="12" key="2">
    <citation type="submission" date="2020-09" db="EMBL/GenBank/DDBJ databases">
        <authorList>
            <person name="Sun Q."/>
            <person name="Ohkuma M."/>
        </authorList>
    </citation>
    <scope>NUCLEOTIDE SEQUENCE</scope>
    <source>
        <strain evidence="12">JCM 4518</strain>
    </source>
</reference>
<keyword evidence="8" id="KW-0902">Two-component regulatory system</keyword>
<dbReference type="SMART" id="SM00387">
    <property type="entry name" value="HATPase_c"/>
    <property type="match status" value="1"/>
</dbReference>
<dbReference type="InterPro" id="IPR050482">
    <property type="entry name" value="Sensor_HK_TwoCompSys"/>
</dbReference>
<dbReference type="AlphaFoldDB" id="A0A918T886"/>
<organism evidence="12 13">
    <name type="scientific">Streptomyces termitum</name>
    <dbReference type="NCBI Taxonomy" id="67368"/>
    <lineage>
        <taxon>Bacteria</taxon>
        <taxon>Bacillati</taxon>
        <taxon>Actinomycetota</taxon>
        <taxon>Actinomycetes</taxon>
        <taxon>Kitasatosporales</taxon>
        <taxon>Streptomycetaceae</taxon>
        <taxon>Streptomyces</taxon>
    </lineage>
</organism>
<dbReference type="Proteomes" id="UP000644020">
    <property type="component" value="Unassembled WGS sequence"/>
</dbReference>
<proteinExistence type="predicted"/>
<keyword evidence="13" id="KW-1185">Reference proteome</keyword>
<accession>A0A918T886</accession>
<keyword evidence="10" id="KW-1133">Transmembrane helix</keyword>
<feature type="transmembrane region" description="Helical" evidence="10">
    <location>
        <begin position="77"/>
        <end position="97"/>
    </location>
</feature>